<accession>A0AAW9J3U2</accession>
<comment type="caution">
    <text evidence="1">The sequence shown here is derived from an EMBL/GenBank/DDBJ whole genome shotgun (WGS) entry which is preliminary data.</text>
</comment>
<name>A0AAW9J3U2_CLOPF</name>
<organism evidence="1 2">
    <name type="scientific">Clostridium perfringens</name>
    <dbReference type="NCBI Taxonomy" id="1502"/>
    <lineage>
        <taxon>Bacteria</taxon>
        <taxon>Bacillati</taxon>
        <taxon>Bacillota</taxon>
        <taxon>Clostridia</taxon>
        <taxon>Eubacteriales</taxon>
        <taxon>Clostridiaceae</taxon>
        <taxon>Clostridium</taxon>
    </lineage>
</organism>
<sequence>MLRVRDLDMNGVRNSLESFKNNETMEEGDIKSLRKLYYINKNQVEDFVSSVPKSNMNANEILVLKVKDEKDIPTIKSGIEERIKKQGESFKNYRPEECTLIENAILEVE</sequence>
<dbReference type="AlphaFoldDB" id="A0AAW9J3U2"/>
<reference evidence="1" key="1">
    <citation type="submission" date="2019-11" db="EMBL/GenBank/DDBJ databases">
        <title>Characterization of Clostridium perfringens isolates from swine manure treated agricultural soils.</title>
        <authorList>
            <person name="Wushke S.T."/>
        </authorList>
    </citation>
    <scope>NUCLEOTIDE SEQUENCE</scope>
    <source>
        <strain evidence="1">X15</strain>
    </source>
</reference>
<dbReference type="EMBL" id="WNVG01001490">
    <property type="protein sequence ID" value="MDZ5035301.1"/>
    <property type="molecule type" value="Genomic_DNA"/>
</dbReference>
<dbReference type="Proteomes" id="UP001289066">
    <property type="component" value="Unassembled WGS sequence"/>
</dbReference>
<dbReference type="Pfam" id="PF14270">
    <property type="entry name" value="DUF4358"/>
    <property type="match status" value="1"/>
</dbReference>
<protein>
    <submittedName>
        <fullName evidence="1">DUF4358 domain-containing protein</fullName>
    </submittedName>
</protein>
<gene>
    <name evidence="1" type="ORF">GNF81_21710</name>
</gene>
<dbReference type="InterPro" id="IPR025648">
    <property type="entry name" value="DUF4358"/>
</dbReference>
<dbReference type="RefSeq" id="WP_322413617.1">
    <property type="nucleotide sequence ID" value="NZ_WNVG01001490.1"/>
</dbReference>
<feature type="non-terminal residue" evidence="1">
    <location>
        <position position="109"/>
    </location>
</feature>
<evidence type="ECO:0000313" key="2">
    <source>
        <dbReference type="Proteomes" id="UP001289066"/>
    </source>
</evidence>
<proteinExistence type="predicted"/>
<evidence type="ECO:0000313" key="1">
    <source>
        <dbReference type="EMBL" id="MDZ5035301.1"/>
    </source>
</evidence>